<dbReference type="OrthoDB" id="10267344at2759"/>
<feature type="region of interest" description="Disordered" evidence="1">
    <location>
        <begin position="704"/>
        <end position="733"/>
    </location>
</feature>
<protein>
    <submittedName>
        <fullName evidence="2">Uncharacterized protein</fullName>
    </submittedName>
</protein>
<feature type="region of interest" description="Disordered" evidence="1">
    <location>
        <begin position="940"/>
        <end position="963"/>
    </location>
</feature>
<feature type="compositionally biased region" description="Low complexity" evidence="1">
    <location>
        <begin position="792"/>
        <end position="808"/>
    </location>
</feature>
<evidence type="ECO:0000256" key="1">
    <source>
        <dbReference type="SAM" id="MobiDB-lite"/>
    </source>
</evidence>
<feature type="compositionally biased region" description="Low complexity" evidence="1">
    <location>
        <begin position="707"/>
        <end position="717"/>
    </location>
</feature>
<feature type="compositionally biased region" description="Low complexity" evidence="1">
    <location>
        <begin position="829"/>
        <end position="838"/>
    </location>
</feature>
<feature type="compositionally biased region" description="Low complexity" evidence="1">
    <location>
        <begin position="845"/>
        <end position="863"/>
    </location>
</feature>
<accession>A0A9W8LVN5</accession>
<name>A0A9W8LVN5_9FUNG</name>
<feature type="compositionally biased region" description="Low complexity" evidence="1">
    <location>
        <begin position="948"/>
        <end position="963"/>
    </location>
</feature>
<dbReference type="Proteomes" id="UP001140094">
    <property type="component" value="Unassembled WGS sequence"/>
</dbReference>
<dbReference type="Gene3D" id="2.70.40.10">
    <property type="match status" value="1"/>
</dbReference>
<keyword evidence="3" id="KW-1185">Reference proteome</keyword>
<organism evidence="2 3">
    <name type="scientific">Coemansia guatemalensis</name>
    <dbReference type="NCBI Taxonomy" id="2761395"/>
    <lineage>
        <taxon>Eukaryota</taxon>
        <taxon>Fungi</taxon>
        <taxon>Fungi incertae sedis</taxon>
        <taxon>Zoopagomycota</taxon>
        <taxon>Kickxellomycotina</taxon>
        <taxon>Kickxellomycetes</taxon>
        <taxon>Kickxellales</taxon>
        <taxon>Kickxellaceae</taxon>
        <taxon>Coemansia</taxon>
    </lineage>
</organism>
<sequence length="1348" mass="140492">MHSEPGMHRPHVSGTPVMPLPPTNSVAHVAQPPASLSTPQKDYNPILESILVLEREMARLRGKLPANSHTGAENQQTFVTARQAPGNSAQGRPAFRLDEGINTGAEIRAYPAPLPSANRRVPTAPCPHNQVTRVVPHGLYAAVAPVPGRVVAETFDSTHVHGMPSYAHLKGVPSIHPHYTSGRQDFGRTNVRCNDYDVVYARSPYSREVHKENMHTDYARPAHEHNVYKDEVHTDYACPAYGRHVYEDNVCTDYVHPAYRRDKFEDTARTDYARPAYRRDYYEDVAHTDDACPAYRRDYYKKDAHADYVHSAYRRDNVEEAARTDCARPAYGRNNYEYIVRVDCARPVYGRKDYTDNAHTDSVLKKTPEEYGDAGSISAQRQPAALTTVAPPMIRMRTRSASFSEGQNRPPANRQPNLGKRGPFRTDMRRTDAVVAADVDVAADADVASVEEVAAAEDVATVKDVAAEDNVAAVGDVTADADAAAAVDVAADVNVTAHGEVAADINVAADNNFGTAGDDVGARNNKVAADVGVAADGNVAGDDVGTADVNVAAVGDVAADVNVTANDDPAVDSDNAADGDVAATNDVTAVDDGAAMDDVAVDVDAAADNDVGTADVNVAAVGNVAADVYVAMDVDVAADDVAVNGDGAADNVTPADDDGRTEFVRRAYERQRNVRIGTAHDADEDIALNAVIVLSEDVAADEDAAAGEDVAADNNVNADDDDAAGDVAADNNVTAGDDAAGDYNGAAEDEVVADANVNAGVYGAVDIDIAAGADVTANGEVAVDSDAAADGNDGAADVNHGIADVGDGTADGDDGAADVGDGPADGDDGAANVGNGPADVEDGAVDVADGTGENDVAAAGDDGTAVNNFSAADDDVGATDNGFGAADDDVGAADNDVGAADVNVVADIDDGAADNSGDADTNYSAAGSEVTVEDDADAQTALDDDPDATTAPAGCADDPAAPGDCADATTVPDDNAEVLPGIRGLPILIGCPTPSHDSTSDQPNIVCTDLANDSAQQLGVWALAISSSEQAAGDALAVYVIMRNVDVPFSGCVHADDAGWKPCAIMAAIISCAGLASQGADVVGSGVDTIFCGELRVDFFHSTTGNFVVSRHAHVAQAFFLMLMPVKRVQPIPRLEELHVSQRGVNGFGSTSAAIHLEITAGDANPPSVTGTAVHVKSLSGVPGALHDSFNEQPLEVLYKPCKLLMHLGTIRDVREQHLRLVSNLNKKHPAADLQHRAHAVSTDQITGKGKVTPMGPFCILSVARNKRYLLGCNQTSDTPKSLSKMLKALLYPMHWHRSSAQCDMWKSATKSSKVHALLQMAEQEGLKHTSSHHALNKSGGDVGGNPV</sequence>
<evidence type="ECO:0000313" key="2">
    <source>
        <dbReference type="EMBL" id="KAJ2807136.1"/>
    </source>
</evidence>
<feature type="region of interest" description="Disordered" evidence="1">
    <location>
        <begin position="792"/>
        <end position="863"/>
    </location>
</feature>
<feature type="region of interest" description="Disordered" evidence="1">
    <location>
        <begin position="1"/>
        <end position="41"/>
    </location>
</feature>
<gene>
    <name evidence="2" type="ORF">H4R20_001405</name>
</gene>
<feature type="region of interest" description="Disordered" evidence="1">
    <location>
        <begin position="1328"/>
        <end position="1348"/>
    </location>
</feature>
<proteinExistence type="predicted"/>
<dbReference type="InterPro" id="IPR036157">
    <property type="entry name" value="dUTPase-like_sf"/>
</dbReference>
<evidence type="ECO:0000313" key="3">
    <source>
        <dbReference type="Proteomes" id="UP001140094"/>
    </source>
</evidence>
<dbReference type="EMBL" id="JANBUO010000134">
    <property type="protein sequence ID" value="KAJ2807136.1"/>
    <property type="molecule type" value="Genomic_DNA"/>
</dbReference>
<comment type="caution">
    <text evidence="2">The sequence shown here is derived from an EMBL/GenBank/DDBJ whole genome shotgun (WGS) entry which is preliminary data.</text>
</comment>
<feature type="region of interest" description="Disordered" evidence="1">
    <location>
        <begin position="400"/>
        <end position="425"/>
    </location>
</feature>
<reference evidence="2" key="1">
    <citation type="submission" date="2022-07" db="EMBL/GenBank/DDBJ databases">
        <title>Phylogenomic reconstructions and comparative analyses of Kickxellomycotina fungi.</title>
        <authorList>
            <person name="Reynolds N.K."/>
            <person name="Stajich J.E."/>
            <person name="Barry K."/>
            <person name="Grigoriev I.V."/>
            <person name="Crous P."/>
            <person name="Smith M.E."/>
        </authorList>
    </citation>
    <scope>NUCLEOTIDE SEQUENCE</scope>
    <source>
        <strain evidence="2">NRRL 1565</strain>
    </source>
</reference>